<organism evidence="7">
    <name type="scientific">Branchiostoma japonicum</name>
    <name type="common">Japanese lancelet</name>
    <dbReference type="NCBI Taxonomy" id="373177"/>
    <lineage>
        <taxon>Eukaryota</taxon>
        <taxon>Metazoa</taxon>
        <taxon>Chordata</taxon>
        <taxon>Cephalochordata</taxon>
        <taxon>Leptocardii</taxon>
        <taxon>Amphioxiformes</taxon>
        <taxon>Branchiostomatidae</taxon>
        <taxon>Branchiostoma</taxon>
    </lineage>
</organism>
<feature type="disulfide bond" evidence="6">
    <location>
        <begin position="32"/>
        <end position="115"/>
    </location>
</feature>
<dbReference type="InterPro" id="IPR051764">
    <property type="entry name" value="Avidin/Streptavidin-rel"/>
</dbReference>
<keyword evidence="6" id="KW-1015">Disulfide bond</keyword>
<dbReference type="InterPro" id="IPR005469">
    <property type="entry name" value="Avidin"/>
</dbReference>
<keyword evidence="5" id="KW-0092">Biotin</keyword>
<dbReference type="SUPFAM" id="SSF50876">
    <property type="entry name" value="Avidin/streptavidin"/>
    <property type="match status" value="1"/>
</dbReference>
<evidence type="ECO:0000256" key="3">
    <source>
        <dbReference type="ARBA" id="ARBA00022525"/>
    </source>
</evidence>
<reference evidence="7" key="1">
    <citation type="submission" date="2016-09" db="EMBL/GenBank/DDBJ databases">
        <title>Identification and functional characterization of avidin of amphioxus Branchiostoma japonicum.</title>
        <authorList>
            <person name="Guo X."/>
        </authorList>
    </citation>
    <scope>NUCLEOTIDE SEQUENCE</scope>
</reference>
<dbReference type="PANTHER" id="PTHR34399:SF6">
    <property type="entry name" value="AVIDIN-LIKE"/>
    <property type="match status" value="1"/>
</dbReference>
<proteinExistence type="evidence at transcript level"/>
<keyword evidence="3" id="KW-0964">Secreted</keyword>
<evidence type="ECO:0000256" key="6">
    <source>
        <dbReference type="PIRSR" id="PIRSR605468-51"/>
    </source>
</evidence>
<dbReference type="Pfam" id="PF01382">
    <property type="entry name" value="Avidin"/>
    <property type="match status" value="1"/>
</dbReference>
<dbReference type="SMR" id="A0A1W5XGF5"/>
<evidence type="ECO:0000256" key="1">
    <source>
        <dbReference type="ARBA" id="ARBA00004613"/>
    </source>
</evidence>
<keyword evidence="4" id="KW-0732">Signal</keyword>
<name>A0A1W5XGF5_9BRAN</name>
<evidence type="ECO:0000313" key="7">
    <source>
        <dbReference type="EMBL" id="ARH65392.1"/>
    </source>
</evidence>
<dbReference type="Gene3D" id="2.40.128.30">
    <property type="entry name" value="Avidin-like"/>
    <property type="match status" value="1"/>
</dbReference>
<dbReference type="PRINTS" id="PR00709">
    <property type="entry name" value="AVIDIN"/>
</dbReference>
<dbReference type="InterPro" id="IPR005468">
    <property type="entry name" value="Avidin/str"/>
</dbReference>
<dbReference type="GO" id="GO:0005576">
    <property type="term" value="C:extracellular region"/>
    <property type="evidence" value="ECO:0007669"/>
    <property type="project" value="UniProtKB-SubCell"/>
</dbReference>
<dbReference type="GO" id="GO:0009374">
    <property type="term" value="F:biotin binding"/>
    <property type="evidence" value="ECO:0007669"/>
    <property type="project" value="InterPro"/>
</dbReference>
<dbReference type="InterPro" id="IPR036896">
    <property type="entry name" value="Avidin-like_sf"/>
</dbReference>
<evidence type="ECO:0000256" key="2">
    <source>
        <dbReference type="ARBA" id="ARBA00006297"/>
    </source>
</evidence>
<dbReference type="PANTHER" id="PTHR34399">
    <property type="entry name" value="AVIDIN-RELATED"/>
    <property type="match status" value="1"/>
</dbReference>
<accession>A0A1W5XGF5</accession>
<evidence type="ECO:0000256" key="4">
    <source>
        <dbReference type="ARBA" id="ARBA00022729"/>
    </source>
</evidence>
<dbReference type="PROSITE" id="PS51326">
    <property type="entry name" value="AVIDIN_2"/>
    <property type="match status" value="1"/>
</dbReference>
<comment type="similarity">
    <text evidence="2">Belongs to the avidin/streptavidin family.</text>
</comment>
<protein>
    <submittedName>
        <fullName evidence="7">Avidin 1</fullName>
    </submittedName>
</protein>
<dbReference type="AlphaFoldDB" id="A0A1W5XGF5"/>
<comment type="subcellular location">
    <subcellularLocation>
        <location evidence="1">Secreted</location>
    </subcellularLocation>
</comment>
<sequence length="161" mass="17837">MFRAVSGVILRPSFNRMMRSAVSSKGTQRHCCGITGTWWNQHDSCVDMEIQDDNGQGVLTGCYKTAVGSDPSHVGEKAPMVGFPPKKDGGTFGWVVNWKPSEDGDLSTTTWTAQCVTVKGKPVLQTTWILRSEVEKAADRWESTLVAQDTFTRERPPKQDD</sequence>
<dbReference type="EMBL" id="KX870910">
    <property type="protein sequence ID" value="ARH65392.1"/>
    <property type="molecule type" value="mRNA"/>
</dbReference>
<evidence type="ECO:0000256" key="5">
    <source>
        <dbReference type="ARBA" id="ARBA00023267"/>
    </source>
</evidence>